<dbReference type="InterPro" id="IPR038051">
    <property type="entry name" value="XRCC4-like_N_sf"/>
</dbReference>
<feature type="compositionally biased region" description="Basic and acidic residues" evidence="8">
    <location>
        <begin position="211"/>
        <end position="225"/>
    </location>
</feature>
<dbReference type="Gene3D" id="2.170.210.10">
    <property type="entry name" value="DNA double-strand break repair and VJ recombination XRCC4, N-terminal"/>
    <property type="match status" value="1"/>
</dbReference>
<dbReference type="Pfam" id="PF09302">
    <property type="entry name" value="XLF"/>
    <property type="match status" value="1"/>
</dbReference>
<gene>
    <name evidence="10" type="ORF">NTJ_07910</name>
</gene>
<proteinExistence type="inferred from homology"/>
<feature type="domain" description="XLF-like N-terminal" evidence="9">
    <location>
        <begin position="10"/>
        <end position="92"/>
    </location>
</feature>
<sequence length="247" mass="28277">MRKDVQGSTIALNVTNLKKLWRVKLSEDDLLKLFRSQNPIVQAKPEWIVSYVNSCFNSSDLVVQLEIRDNTLSVEMVKPSSEIKVKLTFTLEEQDSSEFFREITNPMVAVINQLVEQRSKLLNLVKSKDLELAEYRLEGANISRKNVETDEVIEKEFFNNCTTEFIDRIRVDQTVSDLVLPQDLAEIYSEATRIRTIDNQVEPSILPAGGAEKESLSPNKTEHKRPLGSSVIVQVPRVKQRKKNFNL</sequence>
<name>A0ABN7AUP2_9HEMI</name>
<evidence type="ECO:0000256" key="4">
    <source>
        <dbReference type="ARBA" id="ARBA00023204"/>
    </source>
</evidence>
<protein>
    <recommendedName>
        <fullName evidence="7">Non-homologous end-joining factor 1</fullName>
    </recommendedName>
</protein>
<keyword evidence="2" id="KW-0227">DNA damage</keyword>
<comment type="subcellular location">
    <subcellularLocation>
        <location evidence="1">Nucleus</location>
    </subcellularLocation>
</comment>
<evidence type="ECO:0000313" key="11">
    <source>
        <dbReference type="Proteomes" id="UP001307889"/>
    </source>
</evidence>
<keyword evidence="3" id="KW-0238">DNA-binding</keyword>
<dbReference type="Gene3D" id="1.10.287.450">
    <property type="entry name" value="Helix hairpin bin"/>
    <property type="match status" value="1"/>
</dbReference>
<evidence type="ECO:0000256" key="3">
    <source>
        <dbReference type="ARBA" id="ARBA00023125"/>
    </source>
</evidence>
<evidence type="ECO:0000256" key="8">
    <source>
        <dbReference type="SAM" id="MobiDB-lite"/>
    </source>
</evidence>
<dbReference type="PANTHER" id="PTHR32235">
    <property type="entry name" value="NON-HOMOLOGOUS END-JOINING FACTOR 1"/>
    <property type="match status" value="1"/>
</dbReference>
<accession>A0ABN7AUP2</accession>
<evidence type="ECO:0000259" key="9">
    <source>
        <dbReference type="Pfam" id="PF09302"/>
    </source>
</evidence>
<evidence type="ECO:0000256" key="2">
    <source>
        <dbReference type="ARBA" id="ARBA00022763"/>
    </source>
</evidence>
<dbReference type="Proteomes" id="UP001307889">
    <property type="component" value="Chromosome 6"/>
</dbReference>
<evidence type="ECO:0000313" key="10">
    <source>
        <dbReference type="EMBL" id="BES95102.1"/>
    </source>
</evidence>
<keyword evidence="11" id="KW-1185">Reference proteome</keyword>
<reference evidence="10 11" key="1">
    <citation type="submission" date="2023-09" db="EMBL/GenBank/DDBJ databases">
        <title>Nesidiocoris tenuis whole genome shotgun sequence.</title>
        <authorList>
            <person name="Shibata T."/>
            <person name="Shimoda M."/>
            <person name="Kobayashi T."/>
            <person name="Uehara T."/>
        </authorList>
    </citation>
    <scope>NUCLEOTIDE SEQUENCE [LARGE SCALE GENOMIC DNA]</scope>
    <source>
        <strain evidence="10 11">Japan</strain>
    </source>
</reference>
<evidence type="ECO:0000256" key="5">
    <source>
        <dbReference type="ARBA" id="ARBA00023242"/>
    </source>
</evidence>
<evidence type="ECO:0000256" key="1">
    <source>
        <dbReference type="ARBA" id="ARBA00004123"/>
    </source>
</evidence>
<evidence type="ECO:0000256" key="7">
    <source>
        <dbReference type="ARBA" id="ARBA00044529"/>
    </source>
</evidence>
<comment type="similarity">
    <text evidence="6">Belongs to the XRCC4-XLF family. XLF subfamily.</text>
</comment>
<dbReference type="InterPro" id="IPR015381">
    <property type="entry name" value="XLF-like_N"/>
</dbReference>
<keyword evidence="5" id="KW-0539">Nucleus</keyword>
<evidence type="ECO:0000256" key="6">
    <source>
        <dbReference type="ARBA" id="ARBA00025747"/>
    </source>
</evidence>
<keyword evidence="4" id="KW-0234">DNA repair</keyword>
<feature type="region of interest" description="Disordered" evidence="8">
    <location>
        <begin position="206"/>
        <end position="229"/>
    </location>
</feature>
<organism evidence="10 11">
    <name type="scientific">Nesidiocoris tenuis</name>
    <dbReference type="NCBI Taxonomy" id="355587"/>
    <lineage>
        <taxon>Eukaryota</taxon>
        <taxon>Metazoa</taxon>
        <taxon>Ecdysozoa</taxon>
        <taxon>Arthropoda</taxon>
        <taxon>Hexapoda</taxon>
        <taxon>Insecta</taxon>
        <taxon>Pterygota</taxon>
        <taxon>Neoptera</taxon>
        <taxon>Paraneoptera</taxon>
        <taxon>Hemiptera</taxon>
        <taxon>Heteroptera</taxon>
        <taxon>Panheteroptera</taxon>
        <taxon>Cimicomorpha</taxon>
        <taxon>Miridae</taxon>
        <taxon>Dicyphina</taxon>
        <taxon>Nesidiocoris</taxon>
    </lineage>
</organism>
<dbReference type="PANTHER" id="PTHR32235:SF1">
    <property type="entry name" value="NON-HOMOLOGOUS END-JOINING FACTOR 1"/>
    <property type="match status" value="1"/>
</dbReference>
<dbReference type="EMBL" id="AP028914">
    <property type="protein sequence ID" value="BES95102.1"/>
    <property type="molecule type" value="Genomic_DNA"/>
</dbReference>
<dbReference type="InterPro" id="IPR052287">
    <property type="entry name" value="NHEJ_factor"/>
</dbReference>